<evidence type="ECO:0000313" key="1">
    <source>
        <dbReference type="EMBL" id="ORZ06681.1"/>
    </source>
</evidence>
<protein>
    <submittedName>
        <fullName evidence="1">Uncharacterized protein</fullName>
    </submittedName>
</protein>
<dbReference type="EMBL" id="MCGE01000038">
    <property type="protein sequence ID" value="ORZ06681.1"/>
    <property type="molecule type" value="Genomic_DNA"/>
</dbReference>
<proteinExistence type="predicted"/>
<organism evidence="1 2">
    <name type="scientific">Absidia repens</name>
    <dbReference type="NCBI Taxonomy" id="90262"/>
    <lineage>
        <taxon>Eukaryota</taxon>
        <taxon>Fungi</taxon>
        <taxon>Fungi incertae sedis</taxon>
        <taxon>Mucoromycota</taxon>
        <taxon>Mucoromycotina</taxon>
        <taxon>Mucoromycetes</taxon>
        <taxon>Mucorales</taxon>
        <taxon>Cunninghamellaceae</taxon>
        <taxon>Absidia</taxon>
    </lineage>
</organism>
<dbReference type="OrthoDB" id="2260223at2759"/>
<name>A0A1X2I0E4_9FUNG</name>
<accession>A0A1X2I0E4</accession>
<comment type="caution">
    <text evidence="1">The sequence shown here is derived from an EMBL/GenBank/DDBJ whole genome shotgun (WGS) entry which is preliminary data.</text>
</comment>
<dbReference type="Proteomes" id="UP000193560">
    <property type="component" value="Unassembled WGS sequence"/>
</dbReference>
<reference evidence="1 2" key="1">
    <citation type="submission" date="2016-07" db="EMBL/GenBank/DDBJ databases">
        <title>Pervasive Adenine N6-methylation of Active Genes in Fungi.</title>
        <authorList>
            <consortium name="DOE Joint Genome Institute"/>
            <person name="Mondo S.J."/>
            <person name="Dannebaum R.O."/>
            <person name="Kuo R.C."/>
            <person name="Labutti K."/>
            <person name="Haridas S."/>
            <person name="Kuo A."/>
            <person name="Salamov A."/>
            <person name="Ahrendt S.R."/>
            <person name="Lipzen A."/>
            <person name="Sullivan W."/>
            <person name="Andreopoulos W.B."/>
            <person name="Clum A."/>
            <person name="Lindquist E."/>
            <person name="Daum C."/>
            <person name="Ramamoorthy G.K."/>
            <person name="Gryganskyi A."/>
            <person name="Culley D."/>
            <person name="Magnuson J.K."/>
            <person name="James T.Y."/>
            <person name="O'Malley M.A."/>
            <person name="Stajich J.E."/>
            <person name="Spatafora J.W."/>
            <person name="Visel A."/>
            <person name="Grigoriev I.V."/>
        </authorList>
    </citation>
    <scope>NUCLEOTIDE SEQUENCE [LARGE SCALE GENOMIC DNA]</scope>
    <source>
        <strain evidence="1 2">NRRL 1336</strain>
    </source>
</reference>
<sequence length="80" mass="9481">MKKKCLDNMNLAYEKGNDTDILATNILFSLAPRIARKRDTYMIEDTFVQFYLDSLLDDLFLPKKSFINHGRTLLWNQQHK</sequence>
<dbReference type="AlphaFoldDB" id="A0A1X2I0E4"/>
<keyword evidence="2" id="KW-1185">Reference proteome</keyword>
<evidence type="ECO:0000313" key="2">
    <source>
        <dbReference type="Proteomes" id="UP000193560"/>
    </source>
</evidence>
<gene>
    <name evidence="1" type="ORF">BCR42DRAFT_426972</name>
</gene>